<comment type="catalytic activity">
    <reaction evidence="8">
        <text>L-seryl-[protein] + ATP = O-phospho-L-seryl-[protein] + ADP + H(+)</text>
        <dbReference type="Rhea" id="RHEA:17989"/>
        <dbReference type="Rhea" id="RHEA-COMP:9863"/>
        <dbReference type="Rhea" id="RHEA-COMP:11604"/>
        <dbReference type="ChEBI" id="CHEBI:15378"/>
        <dbReference type="ChEBI" id="CHEBI:29999"/>
        <dbReference type="ChEBI" id="CHEBI:30616"/>
        <dbReference type="ChEBI" id="CHEBI:83421"/>
        <dbReference type="ChEBI" id="CHEBI:456216"/>
        <dbReference type="EC" id="2.7.11.1"/>
    </reaction>
</comment>
<dbReference type="FunFam" id="1.10.510.10:FF:001023">
    <property type="entry name" value="Os07g0541700 protein"/>
    <property type="match status" value="1"/>
</dbReference>
<dbReference type="SUPFAM" id="SSF56112">
    <property type="entry name" value="Protein kinase-like (PK-like)"/>
    <property type="match status" value="1"/>
</dbReference>
<keyword evidence="12" id="KW-1185">Reference proteome</keyword>
<dbReference type="GO" id="GO:0005524">
    <property type="term" value="F:ATP binding"/>
    <property type="evidence" value="ECO:0007669"/>
    <property type="project" value="UniProtKB-KW"/>
</dbReference>
<keyword evidence="5" id="KW-0418">Kinase</keyword>
<evidence type="ECO:0000256" key="4">
    <source>
        <dbReference type="ARBA" id="ARBA00022741"/>
    </source>
</evidence>
<dbReference type="EMBL" id="OZ075131">
    <property type="protein sequence ID" value="CAL4978936.1"/>
    <property type="molecule type" value="Genomic_DNA"/>
</dbReference>
<dbReference type="PANTHER" id="PTHR27006:SF601">
    <property type="entry name" value="PROTEIN KINASE DOMAIN-CONTAINING PROTEIN"/>
    <property type="match status" value="1"/>
</dbReference>
<dbReference type="CDD" id="cd21037">
    <property type="entry name" value="MLKL_NTD"/>
    <property type="match status" value="1"/>
</dbReference>
<evidence type="ECO:0000256" key="7">
    <source>
        <dbReference type="ARBA" id="ARBA00047899"/>
    </source>
</evidence>
<dbReference type="PROSITE" id="PS50011">
    <property type="entry name" value="PROTEIN_KINASE_DOM"/>
    <property type="match status" value="1"/>
</dbReference>
<dbReference type="Gene3D" id="3.30.200.20">
    <property type="entry name" value="Phosphorylase Kinase, domain 1"/>
    <property type="match status" value="1"/>
</dbReference>
<gene>
    <name evidence="11" type="ORF">URODEC1_LOCUS55031</name>
</gene>
<dbReference type="SMART" id="SM00220">
    <property type="entry name" value="S_TKc"/>
    <property type="match status" value="1"/>
</dbReference>
<dbReference type="InterPro" id="IPR059179">
    <property type="entry name" value="MLKL-like_MCAfunc"/>
</dbReference>
<dbReference type="PANTHER" id="PTHR27006">
    <property type="entry name" value="PROMASTIGOTE SURFACE ANTIGEN PROTEIN PSA"/>
    <property type="match status" value="1"/>
</dbReference>
<comment type="catalytic activity">
    <reaction evidence="7">
        <text>L-threonyl-[protein] + ATP = O-phospho-L-threonyl-[protein] + ADP + H(+)</text>
        <dbReference type="Rhea" id="RHEA:46608"/>
        <dbReference type="Rhea" id="RHEA-COMP:11060"/>
        <dbReference type="Rhea" id="RHEA-COMP:11605"/>
        <dbReference type="ChEBI" id="CHEBI:15378"/>
        <dbReference type="ChEBI" id="CHEBI:30013"/>
        <dbReference type="ChEBI" id="CHEBI:30616"/>
        <dbReference type="ChEBI" id="CHEBI:61977"/>
        <dbReference type="ChEBI" id="CHEBI:456216"/>
        <dbReference type="EC" id="2.7.11.1"/>
    </reaction>
</comment>
<feature type="domain" description="Protein kinase" evidence="10">
    <location>
        <begin position="266"/>
        <end position="565"/>
    </location>
</feature>
<evidence type="ECO:0000256" key="5">
    <source>
        <dbReference type="ARBA" id="ARBA00022777"/>
    </source>
</evidence>
<dbReference type="InterPro" id="IPR036537">
    <property type="entry name" value="Adaptor_Cbl_N_dom_sf"/>
</dbReference>
<name>A0ABC9AJ59_9POAL</name>
<feature type="region of interest" description="Disordered" evidence="9">
    <location>
        <begin position="206"/>
        <end position="245"/>
    </location>
</feature>
<evidence type="ECO:0000256" key="6">
    <source>
        <dbReference type="ARBA" id="ARBA00022840"/>
    </source>
</evidence>
<dbReference type="Pfam" id="PF00069">
    <property type="entry name" value="Pkinase"/>
    <property type="match status" value="1"/>
</dbReference>
<proteinExistence type="predicted"/>
<evidence type="ECO:0000256" key="9">
    <source>
        <dbReference type="SAM" id="MobiDB-lite"/>
    </source>
</evidence>
<sequence>MANPVAIVENIAGVAFAIAEAVETVRENKGECRDIQHRALRITGLLSCLKESETMAEHTMAGPLEDLEKALQRAHTIVRTCQGRNIVCLLFTAGKLSRRLRRLQDDISQKMMLVMFAIHVDKFVETSRPPPPPRPSHGSEIVGTSRPRPTPQPSHGSGYQDVADHEYALRPTRVRPSVEDAKAWWYVGKSDVDRRASEFIGRVFKDNNNLSEGSKPPSAPIAGSAPPLAENNEPPHLAGTKEPPSPLLPGLTKFSLSELEVATNNFSEENKIGSSDVGTVYKGVLMLHDKIVVAVKKFPDPLLSFVSRVYNELGLVSVLQREKMEELKETAVHDQVLIPDMCKADNSRCKTNKNLIRIHGYCHEVKDKAVNTHIFLVEEYMPNGDMGSQFDWTSRFRIILGVAHGIHYLHEQHVLHLDLKPANILLDSDMNPKITNFWTAKTLNEMITLTDNIEGTVRYMPPEYVLEGILSVKYDVYSFGIIVLETISGMCRSGQIHLQAPVEWGWEAREDQQMTKLFSPSLCDEFHLAQTVRCMEIGLLCTQEKMTDRPTMADVLEMLNGNKELPTPHRPRYTKRKAKAPKEAHHDRVYNCF</sequence>
<dbReference type="Proteomes" id="UP001497457">
    <property type="component" value="Chromosome 21rd"/>
</dbReference>
<evidence type="ECO:0000256" key="2">
    <source>
        <dbReference type="ARBA" id="ARBA00022527"/>
    </source>
</evidence>
<keyword evidence="3" id="KW-0808">Transferase</keyword>
<evidence type="ECO:0000256" key="3">
    <source>
        <dbReference type="ARBA" id="ARBA00022679"/>
    </source>
</evidence>
<dbReference type="Pfam" id="PF19584">
    <property type="entry name" value="MCAfunc"/>
    <property type="match status" value="1"/>
</dbReference>
<dbReference type="Gene3D" id="1.20.930.20">
    <property type="entry name" value="Adaptor protein Cbl, N-terminal domain"/>
    <property type="match status" value="1"/>
</dbReference>
<keyword evidence="2" id="KW-0723">Serine/threonine-protein kinase</keyword>
<keyword evidence="6" id="KW-0067">ATP-binding</keyword>
<dbReference type="Gene3D" id="1.10.510.10">
    <property type="entry name" value="Transferase(Phosphotransferase) domain 1"/>
    <property type="match status" value="1"/>
</dbReference>
<dbReference type="GO" id="GO:0004674">
    <property type="term" value="F:protein serine/threonine kinase activity"/>
    <property type="evidence" value="ECO:0007669"/>
    <property type="project" value="UniProtKB-KW"/>
</dbReference>
<dbReference type="InterPro" id="IPR000719">
    <property type="entry name" value="Prot_kinase_dom"/>
</dbReference>
<accession>A0ABC9AJ59</accession>
<evidence type="ECO:0000313" key="12">
    <source>
        <dbReference type="Proteomes" id="UP001497457"/>
    </source>
</evidence>
<evidence type="ECO:0000256" key="8">
    <source>
        <dbReference type="ARBA" id="ARBA00048679"/>
    </source>
</evidence>
<dbReference type="InterPro" id="IPR045766">
    <property type="entry name" value="MCAfunc"/>
</dbReference>
<feature type="region of interest" description="Disordered" evidence="9">
    <location>
        <begin position="126"/>
        <end position="160"/>
    </location>
</feature>
<evidence type="ECO:0000313" key="11">
    <source>
        <dbReference type="EMBL" id="CAL4978936.1"/>
    </source>
</evidence>
<dbReference type="AlphaFoldDB" id="A0ABC9AJ59"/>
<dbReference type="PROSITE" id="PS00108">
    <property type="entry name" value="PROTEIN_KINASE_ST"/>
    <property type="match status" value="1"/>
</dbReference>
<feature type="compositionally biased region" description="Low complexity" evidence="9">
    <location>
        <begin position="214"/>
        <end position="227"/>
    </location>
</feature>
<dbReference type="EC" id="2.7.11.1" evidence="1"/>
<reference evidence="11" key="1">
    <citation type="submission" date="2024-10" db="EMBL/GenBank/DDBJ databases">
        <authorList>
            <person name="Ryan C."/>
        </authorList>
    </citation>
    <scope>NUCLEOTIDE SEQUENCE [LARGE SCALE GENOMIC DNA]</scope>
</reference>
<dbReference type="InterPro" id="IPR011009">
    <property type="entry name" value="Kinase-like_dom_sf"/>
</dbReference>
<evidence type="ECO:0000256" key="1">
    <source>
        <dbReference type="ARBA" id="ARBA00012513"/>
    </source>
</evidence>
<protein>
    <recommendedName>
        <fullName evidence="1">non-specific serine/threonine protein kinase</fullName>
        <ecNumber evidence="1">2.7.11.1</ecNumber>
    </recommendedName>
</protein>
<organism evidence="11 12">
    <name type="scientific">Urochloa decumbens</name>
    <dbReference type="NCBI Taxonomy" id="240449"/>
    <lineage>
        <taxon>Eukaryota</taxon>
        <taxon>Viridiplantae</taxon>
        <taxon>Streptophyta</taxon>
        <taxon>Embryophyta</taxon>
        <taxon>Tracheophyta</taxon>
        <taxon>Spermatophyta</taxon>
        <taxon>Magnoliopsida</taxon>
        <taxon>Liliopsida</taxon>
        <taxon>Poales</taxon>
        <taxon>Poaceae</taxon>
        <taxon>PACMAD clade</taxon>
        <taxon>Panicoideae</taxon>
        <taxon>Panicodae</taxon>
        <taxon>Paniceae</taxon>
        <taxon>Melinidinae</taxon>
        <taxon>Urochloa</taxon>
    </lineage>
</organism>
<evidence type="ECO:0000259" key="10">
    <source>
        <dbReference type="PROSITE" id="PS50011"/>
    </source>
</evidence>
<keyword evidence="4" id="KW-0547">Nucleotide-binding</keyword>
<dbReference type="InterPro" id="IPR008271">
    <property type="entry name" value="Ser/Thr_kinase_AS"/>
</dbReference>